<name>A0A0R3PVR9_ANGCS</name>
<evidence type="ECO:0000313" key="1">
    <source>
        <dbReference type="EMBL" id="VDM61739.1"/>
    </source>
</evidence>
<proteinExistence type="predicted"/>
<reference evidence="3" key="1">
    <citation type="submission" date="2017-02" db="UniProtKB">
        <authorList>
            <consortium name="WormBaseParasite"/>
        </authorList>
    </citation>
    <scope>IDENTIFICATION</scope>
</reference>
<dbReference type="WBParaSite" id="ACOC_0001015301-mRNA-1">
    <property type="protein sequence ID" value="ACOC_0001015301-mRNA-1"/>
    <property type="gene ID" value="ACOC_0001015301"/>
</dbReference>
<dbReference type="Proteomes" id="UP000267027">
    <property type="component" value="Unassembled WGS sequence"/>
</dbReference>
<protein>
    <submittedName>
        <fullName evidence="3">DUF3562 domain-containing protein</fullName>
    </submittedName>
</protein>
<dbReference type="EMBL" id="UYYA01004419">
    <property type="protein sequence ID" value="VDM61739.1"/>
    <property type="molecule type" value="Genomic_DNA"/>
</dbReference>
<reference evidence="1 2" key="2">
    <citation type="submission" date="2018-11" db="EMBL/GenBank/DDBJ databases">
        <authorList>
            <consortium name="Pathogen Informatics"/>
        </authorList>
    </citation>
    <scope>NUCLEOTIDE SEQUENCE [LARGE SCALE GENOMIC DNA]</scope>
    <source>
        <strain evidence="1 2">Costa Rica</strain>
    </source>
</reference>
<gene>
    <name evidence="1" type="ORF">ACOC_LOCUS10154</name>
</gene>
<keyword evidence="2" id="KW-1185">Reference proteome</keyword>
<organism evidence="3">
    <name type="scientific">Angiostrongylus costaricensis</name>
    <name type="common">Nematode worm</name>
    <dbReference type="NCBI Taxonomy" id="334426"/>
    <lineage>
        <taxon>Eukaryota</taxon>
        <taxon>Metazoa</taxon>
        <taxon>Ecdysozoa</taxon>
        <taxon>Nematoda</taxon>
        <taxon>Chromadorea</taxon>
        <taxon>Rhabditida</taxon>
        <taxon>Rhabditina</taxon>
        <taxon>Rhabditomorpha</taxon>
        <taxon>Strongyloidea</taxon>
        <taxon>Metastrongylidae</taxon>
        <taxon>Angiostrongylus</taxon>
    </lineage>
</organism>
<sequence length="78" mass="8796">MERALNEASLAHSKMRAYVVQQQSSLPLPDDVRTSVAEMMTQDSSDYVKTFEQLAETITASRPHAVAECTPQKRRRNS</sequence>
<evidence type="ECO:0000313" key="3">
    <source>
        <dbReference type="WBParaSite" id="ACOC_0001015301-mRNA-1"/>
    </source>
</evidence>
<dbReference type="AlphaFoldDB" id="A0A0R3PVR9"/>
<accession>A0A0R3PVR9</accession>
<evidence type="ECO:0000313" key="2">
    <source>
        <dbReference type="Proteomes" id="UP000267027"/>
    </source>
</evidence>
<dbReference type="OrthoDB" id="5858166at2759"/>